<protein>
    <recommendedName>
        <fullName evidence="4">Metal-dependent hydrolase</fullName>
    </recommendedName>
</protein>
<dbReference type="Proteomes" id="UP000005555">
    <property type="component" value="Unassembled WGS sequence"/>
</dbReference>
<name>Q1YUA1_9GAMM</name>
<dbReference type="PANTHER" id="PTHR39456:SF1">
    <property type="entry name" value="METAL-DEPENDENT HYDROLASE"/>
    <property type="match status" value="1"/>
</dbReference>
<dbReference type="STRING" id="314287.GB2207_10111"/>
<dbReference type="EMBL" id="AAPI01000001">
    <property type="protein sequence ID" value="EAS48157.1"/>
    <property type="molecule type" value="Genomic_DNA"/>
</dbReference>
<evidence type="ECO:0000313" key="3">
    <source>
        <dbReference type="Proteomes" id="UP000005555"/>
    </source>
</evidence>
<feature type="region of interest" description="Disordered" evidence="1">
    <location>
        <begin position="1"/>
        <end position="23"/>
    </location>
</feature>
<dbReference type="InterPro" id="IPR016516">
    <property type="entry name" value="UCP07580"/>
</dbReference>
<sequence>MTEIQSHKQSHKQSHTPAEVVIQPRNRQHDLAAALKRDWMRNDVFATAWFNAMSITFPLGEQFFINSVRHYRDRITDPKLQEEMRQFFSQEAVHLREHRRYNEKLCELRGYDLEKLEGPLRRRMAWVRKNVPAREQLAGTAAVEHLTAVLAEKALGDAGIFADAEPAMRDLWQWHSVEEMEHKAVAFDVYRAIGGTEKMRRAAMRRSTLFLTWDILHGVRHILKCDGMLWSPKIWLSGVRFLFGKQGILRGTWAPYKAFFDQDFHPWQEDTSELIAQWELQQ</sequence>
<dbReference type="Pfam" id="PF10118">
    <property type="entry name" value="Metal_hydrol"/>
    <property type="match status" value="1"/>
</dbReference>
<organism evidence="2 3">
    <name type="scientific">gamma proteobacterium HTCC2207</name>
    <dbReference type="NCBI Taxonomy" id="314287"/>
    <lineage>
        <taxon>Bacteria</taxon>
        <taxon>Pseudomonadati</taxon>
        <taxon>Pseudomonadota</taxon>
        <taxon>Gammaproteobacteria</taxon>
        <taxon>Cellvibrionales</taxon>
        <taxon>Porticoccaceae</taxon>
        <taxon>SAR92 clade</taxon>
    </lineage>
</organism>
<dbReference type="PANTHER" id="PTHR39456">
    <property type="entry name" value="METAL-DEPENDENT HYDROLASE"/>
    <property type="match status" value="1"/>
</dbReference>
<accession>Q1YUA1</accession>
<evidence type="ECO:0000313" key="2">
    <source>
        <dbReference type="EMBL" id="EAS48157.1"/>
    </source>
</evidence>
<keyword evidence="3" id="KW-1185">Reference proteome</keyword>
<evidence type="ECO:0008006" key="4">
    <source>
        <dbReference type="Google" id="ProtNLM"/>
    </source>
</evidence>
<dbReference type="OrthoDB" id="5727566at2"/>
<reference evidence="2 3" key="1">
    <citation type="submission" date="2006-03" db="EMBL/GenBank/DDBJ databases">
        <authorList>
            <person name="Giovannoni S.J."/>
            <person name="Cho J.-C."/>
            <person name="Ferriera S."/>
            <person name="Johnson J."/>
            <person name="Kravitz S."/>
            <person name="Halpern A."/>
            <person name="Remington K."/>
            <person name="Beeson K."/>
            <person name="Tran B."/>
            <person name="Rogers Y.-H."/>
            <person name="Friedman R."/>
            <person name="Venter J.C."/>
        </authorList>
    </citation>
    <scope>NUCLEOTIDE SEQUENCE [LARGE SCALE GENOMIC DNA]</scope>
    <source>
        <strain evidence="2 3">HTCC2207</strain>
    </source>
</reference>
<comment type="caution">
    <text evidence="2">The sequence shown here is derived from an EMBL/GenBank/DDBJ whole genome shotgun (WGS) entry which is preliminary data.</text>
</comment>
<dbReference type="eggNOG" id="COG3687">
    <property type="taxonomic scope" value="Bacteria"/>
</dbReference>
<gene>
    <name evidence="2" type="ORF">GB2207_10111</name>
</gene>
<dbReference type="PIRSF" id="PIRSF007580">
    <property type="entry name" value="UCP07580"/>
    <property type="match status" value="1"/>
</dbReference>
<evidence type="ECO:0000256" key="1">
    <source>
        <dbReference type="SAM" id="MobiDB-lite"/>
    </source>
</evidence>
<dbReference type="AlphaFoldDB" id="Q1YUA1"/>
<dbReference type="HOGENOM" id="CLU_051636_0_1_6"/>
<proteinExistence type="predicted"/>